<evidence type="ECO:0000313" key="3">
    <source>
        <dbReference type="EMBL" id="KAH0571238.1"/>
    </source>
</evidence>
<evidence type="ECO:0000259" key="1">
    <source>
        <dbReference type="Pfam" id="PF01171"/>
    </source>
</evidence>
<keyword evidence="4" id="KW-1185">Reference proteome</keyword>
<dbReference type="Pfam" id="PF01171">
    <property type="entry name" value="ATP_bind_3"/>
    <property type="match status" value="1"/>
</dbReference>
<dbReference type="SUPFAM" id="SSF52402">
    <property type="entry name" value="Adenine nucleotide alpha hydrolases-like"/>
    <property type="match status" value="1"/>
</dbReference>
<dbReference type="AlphaFoldDB" id="V6M124"/>
<reference evidence="3" key="2">
    <citation type="submission" date="2020-12" db="EMBL/GenBank/DDBJ databases">
        <title>New Spironucleus salmonicida genome in near-complete chromosomes.</title>
        <authorList>
            <person name="Xu F."/>
            <person name="Kurt Z."/>
            <person name="Jimenez-Gonzalez A."/>
            <person name="Astvaldsson A."/>
            <person name="Andersson J.O."/>
            <person name="Svard S.G."/>
        </authorList>
    </citation>
    <scope>NUCLEOTIDE SEQUENCE</scope>
    <source>
        <strain evidence="3">ATCC 50377</strain>
    </source>
</reference>
<gene>
    <name evidence="2" type="ORF">SS50377_13021</name>
    <name evidence="3" type="ORF">SS50377_27539</name>
</gene>
<dbReference type="InterPro" id="IPR014729">
    <property type="entry name" value="Rossmann-like_a/b/a_fold"/>
</dbReference>
<proteinExistence type="predicted"/>
<dbReference type="VEuPathDB" id="GiardiaDB:SS50377_27539"/>
<dbReference type="InterPro" id="IPR011063">
    <property type="entry name" value="TilS/TtcA_N"/>
</dbReference>
<dbReference type="Gene3D" id="3.40.50.620">
    <property type="entry name" value="HUPs"/>
    <property type="match status" value="1"/>
</dbReference>
<feature type="domain" description="tRNA(Ile)-lysidine/2-thiocytidine synthase N-terminal" evidence="1">
    <location>
        <begin position="211"/>
        <end position="368"/>
    </location>
</feature>
<dbReference type="PANTHER" id="PTHR43686">
    <property type="entry name" value="SULFURTRANSFERASE-RELATED"/>
    <property type="match status" value="1"/>
</dbReference>
<dbReference type="OrthoDB" id="434144at2759"/>
<evidence type="ECO:0000313" key="2">
    <source>
        <dbReference type="EMBL" id="EST46869.1"/>
    </source>
</evidence>
<dbReference type="PANTHER" id="PTHR43686:SF1">
    <property type="entry name" value="AMINOTRAN_5 DOMAIN-CONTAINING PROTEIN"/>
    <property type="match status" value="1"/>
</dbReference>
<accession>V6M124</accession>
<dbReference type="EMBL" id="AUWU02000007">
    <property type="protein sequence ID" value="KAH0571238.1"/>
    <property type="molecule type" value="Genomic_DNA"/>
</dbReference>
<sequence length="409" mass="45971">MKIKPQKRLLIHIQNQFYQYFSNQQIQNLYFIINGEHTNSALMIFLLQNFNAKQQKQFTLTVSGDQITQEASLIVENYHLALTPNIPPENALYVSLLSKNALITSFLDQIFEKSHFYLFSQISDIELQEQAEQADFSFTAMPFTPFMEKSVHVNYSVISNLQKSLIAFQLSKPVKIEPFYRFPEPLGGVPPALLNSACRILSTAQPQKKTILVAFSGGKDSAATYLTLQALQPRFDFALKAQLFDPQLPGFSTERVQKVADYFGIPLEIVTKKVVPQDFSLCASCARARRIALLESRPAFLALGHHLKDSVETILMTGMHNGAFFPLRGLYTPEIDGVDGETRVIRPLLDCTQGDVLAFTGAFAVEFVSSDAAECDFAARGGGKESERGRIRRFLDGRDYGWFAEMGYE</sequence>
<name>V6M124_9EUKA</name>
<dbReference type="Proteomes" id="UP000018208">
    <property type="component" value="Unassembled WGS sequence"/>
</dbReference>
<evidence type="ECO:0000313" key="4">
    <source>
        <dbReference type="Proteomes" id="UP000018208"/>
    </source>
</evidence>
<dbReference type="EMBL" id="KI546057">
    <property type="protein sequence ID" value="EST46869.1"/>
    <property type="molecule type" value="Genomic_DNA"/>
</dbReference>
<reference evidence="2 3" key="1">
    <citation type="journal article" date="2014" name="PLoS Genet.">
        <title>The Genome of Spironucleus salmonicida Highlights a Fish Pathogen Adapted to Fluctuating Environments.</title>
        <authorList>
            <person name="Xu F."/>
            <person name="Jerlstrom-Hultqvist J."/>
            <person name="Einarsson E."/>
            <person name="Astvaldsson A."/>
            <person name="Svard S.G."/>
            <person name="Andersson J.O."/>
        </authorList>
    </citation>
    <scope>NUCLEOTIDE SEQUENCE</scope>
    <source>
        <strain evidence="3">ATCC 50377</strain>
    </source>
</reference>
<protein>
    <submittedName>
        <fullName evidence="3">tRNA 2-thiocytidine biosynthesis protein</fullName>
    </submittedName>
</protein>
<organism evidence="2">
    <name type="scientific">Spironucleus salmonicida</name>
    <dbReference type="NCBI Taxonomy" id="348837"/>
    <lineage>
        <taxon>Eukaryota</taxon>
        <taxon>Metamonada</taxon>
        <taxon>Diplomonadida</taxon>
        <taxon>Hexamitidae</taxon>
        <taxon>Hexamitinae</taxon>
        <taxon>Spironucleus</taxon>
    </lineage>
</organism>